<evidence type="ECO:0000256" key="1">
    <source>
        <dbReference type="SAM" id="SignalP"/>
    </source>
</evidence>
<dbReference type="Proteomes" id="UP000028123">
    <property type="component" value="Unassembled WGS sequence"/>
</dbReference>
<dbReference type="EMBL" id="JNVM01000021">
    <property type="protein sequence ID" value="KEQ23584.1"/>
    <property type="molecule type" value="Genomic_DNA"/>
</dbReference>
<proteinExistence type="predicted"/>
<dbReference type="Gene3D" id="2.60.40.2870">
    <property type="match status" value="1"/>
</dbReference>
<reference evidence="2 3" key="1">
    <citation type="submission" date="2014-06" db="EMBL/GenBank/DDBJ databases">
        <title>Draft genome sequence of Paenibacillus sp. MSt1.</title>
        <authorList>
            <person name="Aw Y.K."/>
            <person name="Ong K.S."/>
            <person name="Gan H.M."/>
            <person name="Lee S.M."/>
        </authorList>
    </citation>
    <scope>NUCLEOTIDE SEQUENCE [LARGE SCALE GENOMIC DNA]</scope>
    <source>
        <strain evidence="2 3">MSt1</strain>
    </source>
</reference>
<protein>
    <submittedName>
        <fullName evidence="2">Uncharacterized protein</fullName>
    </submittedName>
</protein>
<gene>
    <name evidence="2" type="ORF">ET33_15795</name>
</gene>
<name>A0A081NYR1_9BACL</name>
<comment type="caution">
    <text evidence="2">The sequence shown here is derived from an EMBL/GenBank/DDBJ whole genome shotgun (WGS) entry which is preliminary data.</text>
</comment>
<sequence>MKKTSKILFMVILMLSLIPALAANAGPAPPLTSFQIVGFSWPALWNNGLQYYDKSYASQVKVPSNTVYIVTKTVGYGNLYYNGTSPNVVHRQNIVNANREVTGWYEVFSVSNLSRGFNYFNPYSIGVNGGGIKYDSINLDIQP</sequence>
<keyword evidence="1" id="KW-0732">Signal</keyword>
<dbReference type="RefSeq" id="WP_036688184.1">
    <property type="nucleotide sequence ID" value="NZ_JNVM01000021.1"/>
</dbReference>
<dbReference type="AlphaFoldDB" id="A0A081NYR1"/>
<evidence type="ECO:0000313" key="2">
    <source>
        <dbReference type="EMBL" id="KEQ23584.1"/>
    </source>
</evidence>
<accession>A0A081NYR1</accession>
<keyword evidence="3" id="KW-1185">Reference proteome</keyword>
<evidence type="ECO:0000313" key="3">
    <source>
        <dbReference type="Proteomes" id="UP000028123"/>
    </source>
</evidence>
<organism evidence="2 3">
    <name type="scientific">Paenibacillus tyrfis</name>
    <dbReference type="NCBI Taxonomy" id="1501230"/>
    <lineage>
        <taxon>Bacteria</taxon>
        <taxon>Bacillati</taxon>
        <taxon>Bacillota</taxon>
        <taxon>Bacilli</taxon>
        <taxon>Bacillales</taxon>
        <taxon>Paenibacillaceae</taxon>
        <taxon>Paenibacillus</taxon>
    </lineage>
</organism>
<feature type="chain" id="PRO_5001761147" evidence="1">
    <location>
        <begin position="23"/>
        <end position="143"/>
    </location>
</feature>
<feature type="signal peptide" evidence="1">
    <location>
        <begin position="1"/>
        <end position="22"/>
    </location>
</feature>